<name>A0A0G3HDK9_9CORY</name>
<keyword evidence="3" id="KW-0238">DNA-binding</keyword>
<dbReference type="Proteomes" id="UP000035548">
    <property type="component" value="Chromosome"/>
</dbReference>
<feature type="compositionally biased region" description="Basic residues" evidence="6">
    <location>
        <begin position="206"/>
        <end position="235"/>
    </location>
</feature>
<dbReference type="EMBL" id="CP011546">
    <property type="protein sequence ID" value="AKK10785.1"/>
    <property type="molecule type" value="Genomic_DNA"/>
</dbReference>
<evidence type="ECO:0000256" key="1">
    <source>
        <dbReference type="ARBA" id="ARBA00009437"/>
    </source>
</evidence>
<keyword evidence="2" id="KW-0805">Transcription regulation</keyword>
<dbReference type="GO" id="GO:0003700">
    <property type="term" value="F:DNA-binding transcription factor activity"/>
    <property type="evidence" value="ECO:0007669"/>
    <property type="project" value="TreeGrafter"/>
</dbReference>
<protein>
    <submittedName>
        <fullName evidence="8">LysR family regulator</fullName>
    </submittedName>
</protein>
<evidence type="ECO:0000256" key="6">
    <source>
        <dbReference type="SAM" id="MobiDB-lite"/>
    </source>
</evidence>
<keyword evidence="5" id="KW-0804">Transcription</keyword>
<dbReference type="CDD" id="cd05466">
    <property type="entry name" value="PBP2_LTTR_substrate"/>
    <property type="match status" value="1"/>
</dbReference>
<dbReference type="KEGG" id="cut:CUTER_03895"/>
<dbReference type="GO" id="GO:0032993">
    <property type="term" value="C:protein-DNA complex"/>
    <property type="evidence" value="ECO:0007669"/>
    <property type="project" value="TreeGrafter"/>
</dbReference>
<feature type="domain" description="LysR substrate-binding" evidence="7">
    <location>
        <begin position="31"/>
        <end position="184"/>
    </location>
</feature>
<evidence type="ECO:0000313" key="9">
    <source>
        <dbReference type="Proteomes" id="UP000035548"/>
    </source>
</evidence>
<dbReference type="InterPro" id="IPR005119">
    <property type="entry name" value="LysR_subst-bd"/>
</dbReference>
<evidence type="ECO:0000313" key="8">
    <source>
        <dbReference type="EMBL" id="AKK10785.1"/>
    </source>
</evidence>
<reference evidence="9" key="2">
    <citation type="submission" date="2015-05" db="EMBL/GenBank/DDBJ databases">
        <title>Complete genome sequence of Corynebacterium uterequi DSM 45634, isolated from the uterus of a maiden mare.</title>
        <authorList>
            <person name="Ruckert C."/>
            <person name="Albersmeier A."/>
            <person name="Winkler A."/>
            <person name="Tauch A."/>
        </authorList>
    </citation>
    <scope>NUCLEOTIDE SEQUENCE [LARGE SCALE GENOMIC DNA]</scope>
    <source>
        <strain evidence="9">DSM 45634</strain>
    </source>
</reference>
<feature type="region of interest" description="Disordered" evidence="6">
    <location>
        <begin position="185"/>
        <end position="235"/>
    </location>
</feature>
<reference evidence="8 9" key="1">
    <citation type="journal article" date="2015" name="Genome Announc.">
        <title>Virulence Factor Genes Detected in the Complete Genome Sequence of Corynebacterium uterequi DSM 45634, Isolated from the Uterus of a Maiden Mare.</title>
        <authorList>
            <person name="Ruckert C."/>
            <person name="Kriete M."/>
            <person name="Jaenicke S."/>
            <person name="Winkler A."/>
            <person name="Tauch A."/>
        </authorList>
    </citation>
    <scope>NUCLEOTIDE SEQUENCE [LARGE SCALE GENOMIC DNA]</scope>
    <source>
        <strain evidence="8 9">DSM 45634</strain>
    </source>
</reference>
<keyword evidence="4" id="KW-0010">Activator</keyword>
<dbReference type="GO" id="GO:0003677">
    <property type="term" value="F:DNA binding"/>
    <property type="evidence" value="ECO:0007669"/>
    <property type="project" value="UniProtKB-KW"/>
</dbReference>
<accession>A0A0G3HDK9</accession>
<proteinExistence type="inferred from homology"/>
<dbReference type="PANTHER" id="PTHR30346">
    <property type="entry name" value="TRANSCRIPTIONAL DUAL REGULATOR HCAR-RELATED"/>
    <property type="match status" value="1"/>
</dbReference>
<dbReference type="RefSeq" id="WP_047259296.1">
    <property type="nucleotide sequence ID" value="NZ_CP011546.1"/>
</dbReference>
<evidence type="ECO:0000256" key="3">
    <source>
        <dbReference type="ARBA" id="ARBA00023125"/>
    </source>
</evidence>
<evidence type="ECO:0000256" key="2">
    <source>
        <dbReference type="ARBA" id="ARBA00023015"/>
    </source>
</evidence>
<sequence length="235" mass="25533">MLTLGFVTGVEPDRWLRKYTEFTDHGGLDAHSMRDPVAALHDGRCDVALVRLPDSRVDERFHVVELYTEAPGVAVPKDSVFAEFGTKLSAAIPAAELSDEIVNYRIPTSGFVDVDEVADALQIVAANVGIAIAPRPLLKALSRKQVVPLGLNDPTVALTRIAVVFAKQRDADDIQDFIGIVRGRTAQSSRQAAPKKSAAEKAAAKQARRAAAGKKPQPRRGSRARTQGHTRRKKR</sequence>
<dbReference type="OrthoDB" id="3388207at2"/>
<dbReference type="SUPFAM" id="SSF53850">
    <property type="entry name" value="Periplasmic binding protein-like II"/>
    <property type="match status" value="1"/>
</dbReference>
<dbReference type="STRING" id="1072256.CUTER_03895"/>
<keyword evidence="9" id="KW-1185">Reference proteome</keyword>
<dbReference type="AlphaFoldDB" id="A0A0G3HDK9"/>
<gene>
    <name evidence="8" type="ORF">CUTER_03895</name>
</gene>
<evidence type="ECO:0000256" key="5">
    <source>
        <dbReference type="ARBA" id="ARBA00023163"/>
    </source>
</evidence>
<comment type="similarity">
    <text evidence="1">Belongs to the LysR transcriptional regulatory family.</text>
</comment>
<dbReference type="Gene3D" id="3.40.190.10">
    <property type="entry name" value="Periplasmic binding protein-like II"/>
    <property type="match status" value="2"/>
</dbReference>
<dbReference type="Pfam" id="PF03466">
    <property type="entry name" value="LysR_substrate"/>
    <property type="match status" value="1"/>
</dbReference>
<evidence type="ECO:0000256" key="4">
    <source>
        <dbReference type="ARBA" id="ARBA00023159"/>
    </source>
</evidence>
<evidence type="ECO:0000259" key="7">
    <source>
        <dbReference type="Pfam" id="PF03466"/>
    </source>
</evidence>
<dbReference type="PATRIC" id="fig|1072256.5.peg.773"/>
<dbReference type="PANTHER" id="PTHR30346:SF0">
    <property type="entry name" value="HCA OPERON TRANSCRIPTIONAL ACTIVATOR HCAR"/>
    <property type="match status" value="1"/>
</dbReference>
<organism evidence="8 9">
    <name type="scientific">Corynebacterium uterequi</name>
    <dbReference type="NCBI Taxonomy" id="1072256"/>
    <lineage>
        <taxon>Bacteria</taxon>
        <taxon>Bacillati</taxon>
        <taxon>Actinomycetota</taxon>
        <taxon>Actinomycetes</taxon>
        <taxon>Mycobacteriales</taxon>
        <taxon>Corynebacteriaceae</taxon>
        <taxon>Corynebacterium</taxon>
    </lineage>
</organism>